<feature type="non-terminal residue" evidence="1">
    <location>
        <position position="93"/>
    </location>
</feature>
<sequence>MNTRSIWSLVLLAATLTTGSCSKENEEVPSLKFELATDNGTESETPVFVVPGKTVELTYVAENTTSITVESLPEGWSAEVREADSRIVLSATD</sequence>
<organism evidence="1">
    <name type="scientific">human gut metagenome</name>
    <dbReference type="NCBI Taxonomy" id="408170"/>
    <lineage>
        <taxon>unclassified sequences</taxon>
        <taxon>metagenomes</taxon>
        <taxon>organismal metagenomes</taxon>
    </lineage>
</organism>
<comment type="caution">
    <text evidence="1">The sequence shown here is derived from an EMBL/GenBank/DDBJ whole genome shotgun (WGS) entry which is preliminary data.</text>
</comment>
<dbReference type="AlphaFoldDB" id="K1TBS8"/>
<dbReference type="EMBL" id="AJWZ01007514">
    <property type="protein sequence ID" value="EKC56696.1"/>
    <property type="molecule type" value="Genomic_DNA"/>
</dbReference>
<dbReference type="PROSITE" id="PS51257">
    <property type="entry name" value="PROKAR_LIPOPROTEIN"/>
    <property type="match status" value="1"/>
</dbReference>
<evidence type="ECO:0000313" key="1">
    <source>
        <dbReference type="EMBL" id="EKC56696.1"/>
    </source>
</evidence>
<reference evidence="1" key="1">
    <citation type="journal article" date="2013" name="Environ. Microbiol.">
        <title>Microbiota from the distal guts of lean and obese adolescents exhibit partial functional redundancy besides clear differences in community structure.</title>
        <authorList>
            <person name="Ferrer M."/>
            <person name="Ruiz A."/>
            <person name="Lanza F."/>
            <person name="Haange S.B."/>
            <person name="Oberbach A."/>
            <person name="Till H."/>
            <person name="Bargiela R."/>
            <person name="Campoy C."/>
            <person name="Segura M.T."/>
            <person name="Richter M."/>
            <person name="von Bergen M."/>
            <person name="Seifert J."/>
            <person name="Suarez A."/>
        </authorList>
    </citation>
    <scope>NUCLEOTIDE SEQUENCE</scope>
</reference>
<proteinExistence type="predicted"/>
<name>K1TBS8_9ZZZZ</name>
<accession>K1TBS8</accession>
<protein>
    <submittedName>
        <fullName evidence="1">Uncharacterized protein</fullName>
    </submittedName>
</protein>
<gene>
    <name evidence="1" type="ORF">OBE_10933</name>
</gene>